<name>A0ABQ9IEF4_9NEOP</name>
<accession>A0ABQ9IEF4</accession>
<dbReference type="EMBL" id="JARBHB010000002">
    <property type="protein sequence ID" value="KAJ8894624.1"/>
    <property type="molecule type" value="Genomic_DNA"/>
</dbReference>
<sequence length="320" mass="35717">MSQTYEANSLKHAVTSFVCEVSVPREHSHNTFLLDFKDQPRTVVVPPGMAMSHSQSLLPAAPSTNCSHTQSISVSHIADAHTHMMPLNGYVQLDTSHPLFRQRPCRIIRSAHNQPESAYEQFTLLRESCTAPELSLCFDCSHEDYKTADKSPPQREGERERERELVYSRQLGKRIGNKNSLTHPSSPPFCIINTFAIAPLPGQRPRHVCVLSSTGLPTPRPEVMYAFAAHRLARGGVNENNAIETSEWSANRMYCVLRFHAKLMRVKLCKNGAAPESKGGENGRSPRKLTDQRHRSAKFPLAKIRSDPAVNRVRFAKGGG</sequence>
<evidence type="ECO:0000313" key="3">
    <source>
        <dbReference type="Proteomes" id="UP001159363"/>
    </source>
</evidence>
<keyword evidence="3" id="KW-1185">Reference proteome</keyword>
<gene>
    <name evidence="2" type="ORF">PR048_007288</name>
</gene>
<dbReference type="Proteomes" id="UP001159363">
    <property type="component" value="Chromosome 2"/>
</dbReference>
<proteinExistence type="predicted"/>
<protein>
    <submittedName>
        <fullName evidence="2">Uncharacterized protein</fullName>
    </submittedName>
</protein>
<reference evidence="2 3" key="1">
    <citation type="submission" date="2023-02" db="EMBL/GenBank/DDBJ databases">
        <title>LHISI_Scaffold_Assembly.</title>
        <authorList>
            <person name="Stuart O.P."/>
            <person name="Cleave R."/>
            <person name="Magrath M.J.L."/>
            <person name="Mikheyev A.S."/>
        </authorList>
    </citation>
    <scope>NUCLEOTIDE SEQUENCE [LARGE SCALE GENOMIC DNA]</scope>
    <source>
        <strain evidence="2">Daus_M_001</strain>
        <tissue evidence="2">Leg muscle</tissue>
    </source>
</reference>
<comment type="caution">
    <text evidence="2">The sequence shown here is derived from an EMBL/GenBank/DDBJ whole genome shotgun (WGS) entry which is preliminary data.</text>
</comment>
<organism evidence="2 3">
    <name type="scientific">Dryococelus australis</name>
    <dbReference type="NCBI Taxonomy" id="614101"/>
    <lineage>
        <taxon>Eukaryota</taxon>
        <taxon>Metazoa</taxon>
        <taxon>Ecdysozoa</taxon>
        <taxon>Arthropoda</taxon>
        <taxon>Hexapoda</taxon>
        <taxon>Insecta</taxon>
        <taxon>Pterygota</taxon>
        <taxon>Neoptera</taxon>
        <taxon>Polyneoptera</taxon>
        <taxon>Phasmatodea</taxon>
        <taxon>Verophasmatodea</taxon>
        <taxon>Anareolatae</taxon>
        <taxon>Phasmatidae</taxon>
        <taxon>Eurycanthinae</taxon>
        <taxon>Dryococelus</taxon>
    </lineage>
</organism>
<evidence type="ECO:0000256" key="1">
    <source>
        <dbReference type="SAM" id="MobiDB-lite"/>
    </source>
</evidence>
<feature type="region of interest" description="Disordered" evidence="1">
    <location>
        <begin position="272"/>
        <end position="299"/>
    </location>
</feature>
<evidence type="ECO:0000313" key="2">
    <source>
        <dbReference type="EMBL" id="KAJ8894624.1"/>
    </source>
</evidence>